<feature type="coiled-coil region" evidence="1">
    <location>
        <begin position="496"/>
        <end position="523"/>
    </location>
</feature>
<feature type="coiled-coil region" evidence="1">
    <location>
        <begin position="1540"/>
        <end position="1567"/>
    </location>
</feature>
<dbReference type="KEGG" id="gtt:GUITHDRAFT_132999"/>
<dbReference type="HOGENOM" id="CLU_233330_0_0_1"/>
<evidence type="ECO:0000313" key="4">
    <source>
        <dbReference type="Proteomes" id="UP000011087"/>
    </source>
</evidence>
<gene>
    <name evidence="2" type="ORF">GUITHDRAFT_132999</name>
</gene>
<feature type="coiled-coil region" evidence="1">
    <location>
        <begin position="1184"/>
        <end position="1256"/>
    </location>
</feature>
<feature type="coiled-coil region" evidence="1">
    <location>
        <begin position="368"/>
        <end position="395"/>
    </location>
</feature>
<dbReference type="RefSeq" id="XP_005840232.1">
    <property type="nucleotide sequence ID" value="XM_005840175.1"/>
</dbReference>
<name>L1JY20_GUITC</name>
<evidence type="ECO:0000313" key="2">
    <source>
        <dbReference type="EMBL" id="EKX53252.1"/>
    </source>
</evidence>
<reference evidence="3" key="3">
    <citation type="submission" date="2015-06" db="UniProtKB">
        <authorList>
            <consortium name="EnsemblProtists"/>
        </authorList>
    </citation>
    <scope>IDENTIFICATION</scope>
</reference>
<dbReference type="PaxDb" id="55529-EKX53252"/>
<dbReference type="OMA" id="EVEWRIN"/>
<organism evidence="2">
    <name type="scientific">Guillardia theta (strain CCMP2712)</name>
    <name type="common">Cryptophyte</name>
    <dbReference type="NCBI Taxonomy" id="905079"/>
    <lineage>
        <taxon>Eukaryota</taxon>
        <taxon>Cryptophyceae</taxon>
        <taxon>Pyrenomonadales</taxon>
        <taxon>Geminigeraceae</taxon>
        <taxon>Guillardia</taxon>
    </lineage>
</organism>
<dbReference type="GeneID" id="17310109"/>
<feature type="coiled-coil region" evidence="1">
    <location>
        <begin position="910"/>
        <end position="957"/>
    </location>
</feature>
<keyword evidence="4" id="KW-1185">Reference proteome</keyword>
<evidence type="ECO:0000256" key="1">
    <source>
        <dbReference type="SAM" id="Coils"/>
    </source>
</evidence>
<keyword evidence="1" id="KW-0175">Coiled coil</keyword>
<accession>L1JY20</accession>
<dbReference type="EnsemblProtists" id="EKX53252">
    <property type="protein sequence ID" value="EKX53252"/>
    <property type="gene ID" value="GUITHDRAFT_132999"/>
</dbReference>
<sequence length="2037" mass="232378">MTKDAKEISTLQALETALKDRVRMLESSATELKRTRQEIRSSHIRLGAYEESITISQDEMSYLRSCNQNLTDGLQRISRENQELKAENSELQKHYRELFTAADELQSWMQIIDKKQSSATLTKYAMERSILEKDLLRMTHELRDLTVSDLRHGDLKLTREAAHSSYYESNVSAVESIQEAAERIKSYDSRLQENSETIRMLEGQNSQLNLHLNATLDEMNNIGRMNESIVTGIEQSLQQSRLFCNCKLIKFEETKSILFYLSSQLNSIAAQVGEFYHRLRELLEINESTNQEMEGRIKSVEHELSTERSECQALKLKVQALADELSHLADGQGAAVLELETTMVNLHSSARNTALEMEGRIKGVEHELSTERSECQALKLKVQALEDELSHLADGQGAAVLELETTMVNLHSSARNTALEMEGRIKGVEHELSTERSECQALKLKVQALADELSHLADGQGAAVLGLETTMVNLHSSARNTALEMEGRIKGVEHELSTERSECQALKLKVQALEDELSHLADGQGAAVLGLETTLTRACLLVNEALGNLADDKENREVMGKSFKTLSAEIQARDDVIRELQDKNSSLDNEVKRLRSLAPSREIVEDPIPMSRPLETEPSKKIEQMILQIHWMLQNEEDTDYYQGFQDMDTVEILGNILHWLEMTFLGKRQDIRLGSEFGSEVNVALCKIELQLYNIEQSLHLNRDQLESMLLYWTQRLHFAKSSSDKKYNLSCLLTDCFVNMATISKGNHVDEQYASQEFTTASNVLSTSIDLLESSLQKIAAHWYKVNEPAPRSKAVALSISHHQNSNEHSHAEDIGYAMIQKYEDLIQSCDKRVAQIDSVLAPCLEILDRNDDSLKTFELHLNQCQQLCKTLDQTITSTNSICTSDILELSRGYNKLEVLVSGLTDVIPEIEREVARERKTIDSFRQQTVYLPQLQKTNERLEQAVADYQIAEELLGMKIFTLEKKAADDNKEIEYLRSIILEMNQRLRIVEEESKQALLNERCIASRIQQEICEGLRAMSSEMKSILKEMFSQKSACGDLFEDYHVYVEKFFESATKIQLLSATLEEMKSYYSALSQKHHDLQEIASQRQAMCDGEAQTPLEFSDEEFFERLQDFDASCTRALTEIEWSLNEMKLKSTHLEAPVENDENDVSYSLIETELISKERIIEGMHEQLQSLHGSCMVLANERGILEEKLKLLEDENEALLGEIKILTRGQEYFRHDLSMSAEKLQQREQEIHLIQDLERDIAVLQDMVEGSVSRIDSDVDMALRLVRANAREQNGLIQSCTSKLENVKDRMRWSEKELHAQHEQVRCFIHELLDVMETVSDVCHESETYLVTLEQLKNSRSQASNLAETVSLLQSDALAKEKYINHLEQQIQILHQSVIDQKVDTDVAHQHFESKQTEIEVLRDDCRQQRETVIQLRLEKEAAIAMLLETHSAILDFDFPLNALETCMQTLAPSASDCKLNSWPQQANERYRQLVACLAQELDQTSDGLELVFRHVENTLMELQREQSRSLTLSECVRELEAALQEKGDVIDMQAKEIDKLNSKNEMILKEIAGLRSQLQDNDNNYNQNFANMKTQIYKYEAMHLDDVQKLNHSIERINILQEKLAFVSRESESKATNVRNMDSVLASKARSFLDQLQVLERTLIKAQGSVKVMVDSELQSGIVLEALCKASSDVDHVTTSCQERVEEMLVICLHDPQSFYDSMDEILVRLDGCLSKAVAEAHARSSTDLARVKTLEALLSSSEQELRDLHLRHEEARLFMANVQQDVREAEESRIKKDHLIRILEAELCSLQSELESTCKERDSLLQLKEQLQGQLTDKDRETEATSAALEEEKRVRVTLEEYCRAFTLTGDQLTRLEGSSAAVQQVVEQLLQGASRAREQQEELVKARLQLSSKTQVVTLMELELSSQLTRLDQQQEVIRHLESQDRLHRVQLESSWREAMEVGRRLEAAEEMLVPLLKSLLDGIARTTSSCSALRLRVKELEFEYKEEQVLTSTLQRQVEALHDLVLHHQGLSMMTEGSSISHKT</sequence>
<dbReference type="GO" id="GO:0048193">
    <property type="term" value="P:Golgi vesicle transport"/>
    <property type="evidence" value="ECO:0007669"/>
    <property type="project" value="TreeGrafter"/>
</dbReference>
<dbReference type="GO" id="GO:0005794">
    <property type="term" value="C:Golgi apparatus"/>
    <property type="evidence" value="ECO:0007669"/>
    <property type="project" value="TreeGrafter"/>
</dbReference>
<dbReference type="GO" id="GO:0031267">
    <property type="term" value="F:small GTPase binding"/>
    <property type="evidence" value="ECO:0007669"/>
    <property type="project" value="TreeGrafter"/>
</dbReference>
<protein>
    <submittedName>
        <fullName evidence="2 3">Uncharacterized protein</fullName>
    </submittedName>
</protein>
<evidence type="ECO:0000313" key="3">
    <source>
        <dbReference type="EnsemblProtists" id="EKX53252"/>
    </source>
</evidence>
<dbReference type="PANTHER" id="PTHR19327:SF0">
    <property type="entry name" value="GOLGIN SUBFAMILY A MEMBER 4"/>
    <property type="match status" value="1"/>
</dbReference>
<reference evidence="4" key="2">
    <citation type="submission" date="2012-11" db="EMBL/GenBank/DDBJ databases">
        <authorList>
            <person name="Kuo A."/>
            <person name="Curtis B.A."/>
            <person name="Tanifuji G."/>
            <person name="Burki F."/>
            <person name="Gruber A."/>
            <person name="Irimia M."/>
            <person name="Maruyama S."/>
            <person name="Arias M.C."/>
            <person name="Ball S.G."/>
            <person name="Gile G.H."/>
            <person name="Hirakawa Y."/>
            <person name="Hopkins J.F."/>
            <person name="Rensing S.A."/>
            <person name="Schmutz J."/>
            <person name="Symeonidi A."/>
            <person name="Elias M."/>
            <person name="Eveleigh R.J."/>
            <person name="Herman E.K."/>
            <person name="Klute M.J."/>
            <person name="Nakayama T."/>
            <person name="Obornik M."/>
            <person name="Reyes-Prieto A."/>
            <person name="Armbrust E.V."/>
            <person name="Aves S.J."/>
            <person name="Beiko R.G."/>
            <person name="Coutinho P."/>
            <person name="Dacks J.B."/>
            <person name="Durnford D.G."/>
            <person name="Fast N.M."/>
            <person name="Green B.R."/>
            <person name="Grisdale C."/>
            <person name="Hempe F."/>
            <person name="Henrissat B."/>
            <person name="Hoppner M.P."/>
            <person name="Ishida K.-I."/>
            <person name="Kim E."/>
            <person name="Koreny L."/>
            <person name="Kroth P.G."/>
            <person name="Liu Y."/>
            <person name="Malik S.-B."/>
            <person name="Maier U.G."/>
            <person name="McRose D."/>
            <person name="Mock T."/>
            <person name="Neilson J.A."/>
            <person name="Onodera N.T."/>
            <person name="Poole A.M."/>
            <person name="Pritham E.J."/>
            <person name="Richards T.A."/>
            <person name="Rocap G."/>
            <person name="Roy S.W."/>
            <person name="Sarai C."/>
            <person name="Schaack S."/>
            <person name="Shirato S."/>
            <person name="Slamovits C.H."/>
            <person name="Spencer D.F."/>
            <person name="Suzuki S."/>
            <person name="Worden A.Z."/>
            <person name="Zauner S."/>
            <person name="Barry K."/>
            <person name="Bell C."/>
            <person name="Bharti A.K."/>
            <person name="Crow J.A."/>
            <person name="Grimwood J."/>
            <person name="Kramer R."/>
            <person name="Lindquist E."/>
            <person name="Lucas S."/>
            <person name="Salamov A."/>
            <person name="McFadden G.I."/>
            <person name="Lane C.E."/>
            <person name="Keeling P.J."/>
            <person name="Gray M.W."/>
            <person name="Grigoriev I.V."/>
            <person name="Archibald J.M."/>
        </authorList>
    </citation>
    <scope>NUCLEOTIDE SEQUENCE</scope>
    <source>
        <strain evidence="4">CCMP2712</strain>
    </source>
</reference>
<proteinExistence type="predicted"/>
<dbReference type="EMBL" id="JH992970">
    <property type="protein sequence ID" value="EKX53252.1"/>
    <property type="molecule type" value="Genomic_DNA"/>
</dbReference>
<reference evidence="2 4" key="1">
    <citation type="journal article" date="2012" name="Nature">
        <title>Algal genomes reveal evolutionary mosaicism and the fate of nucleomorphs.</title>
        <authorList>
            <consortium name="DOE Joint Genome Institute"/>
            <person name="Curtis B.A."/>
            <person name="Tanifuji G."/>
            <person name="Burki F."/>
            <person name="Gruber A."/>
            <person name="Irimia M."/>
            <person name="Maruyama S."/>
            <person name="Arias M.C."/>
            <person name="Ball S.G."/>
            <person name="Gile G.H."/>
            <person name="Hirakawa Y."/>
            <person name="Hopkins J.F."/>
            <person name="Kuo A."/>
            <person name="Rensing S.A."/>
            <person name="Schmutz J."/>
            <person name="Symeonidi A."/>
            <person name="Elias M."/>
            <person name="Eveleigh R.J."/>
            <person name="Herman E.K."/>
            <person name="Klute M.J."/>
            <person name="Nakayama T."/>
            <person name="Obornik M."/>
            <person name="Reyes-Prieto A."/>
            <person name="Armbrust E.V."/>
            <person name="Aves S.J."/>
            <person name="Beiko R.G."/>
            <person name="Coutinho P."/>
            <person name="Dacks J.B."/>
            <person name="Durnford D.G."/>
            <person name="Fast N.M."/>
            <person name="Green B.R."/>
            <person name="Grisdale C.J."/>
            <person name="Hempel F."/>
            <person name="Henrissat B."/>
            <person name="Hoppner M.P."/>
            <person name="Ishida K."/>
            <person name="Kim E."/>
            <person name="Koreny L."/>
            <person name="Kroth P.G."/>
            <person name="Liu Y."/>
            <person name="Malik S.B."/>
            <person name="Maier U.G."/>
            <person name="McRose D."/>
            <person name="Mock T."/>
            <person name="Neilson J.A."/>
            <person name="Onodera N.T."/>
            <person name="Poole A.M."/>
            <person name="Pritham E.J."/>
            <person name="Richards T.A."/>
            <person name="Rocap G."/>
            <person name="Roy S.W."/>
            <person name="Sarai C."/>
            <person name="Schaack S."/>
            <person name="Shirato S."/>
            <person name="Slamovits C.H."/>
            <person name="Spencer D.F."/>
            <person name="Suzuki S."/>
            <person name="Worden A.Z."/>
            <person name="Zauner S."/>
            <person name="Barry K."/>
            <person name="Bell C."/>
            <person name="Bharti A.K."/>
            <person name="Crow J.A."/>
            <person name="Grimwood J."/>
            <person name="Kramer R."/>
            <person name="Lindquist E."/>
            <person name="Lucas S."/>
            <person name="Salamov A."/>
            <person name="McFadden G.I."/>
            <person name="Lane C.E."/>
            <person name="Keeling P.J."/>
            <person name="Gray M.W."/>
            <person name="Grigoriev I.V."/>
            <person name="Archibald J.M."/>
        </authorList>
    </citation>
    <scope>NUCLEOTIDE SEQUENCE</scope>
    <source>
        <strain evidence="2 4">CCMP2712</strain>
    </source>
</reference>
<feature type="coiled-coil region" evidence="1">
    <location>
        <begin position="67"/>
        <end position="101"/>
    </location>
</feature>
<feature type="coiled-coil region" evidence="1">
    <location>
        <begin position="283"/>
        <end position="324"/>
    </location>
</feature>
<dbReference type="PANTHER" id="PTHR19327">
    <property type="entry name" value="GOLGIN"/>
    <property type="match status" value="1"/>
</dbReference>
<dbReference type="Proteomes" id="UP000011087">
    <property type="component" value="Unassembled WGS sequence"/>
</dbReference>